<evidence type="ECO:0000313" key="15">
    <source>
        <dbReference type="Proteomes" id="UP000184212"/>
    </source>
</evidence>
<feature type="domain" description="Cysteinyl-tRNA synthetase class Ia DALR" evidence="13">
    <location>
        <begin position="380"/>
        <end position="451"/>
    </location>
</feature>
<reference evidence="14 15" key="1">
    <citation type="submission" date="2016-11" db="EMBL/GenBank/DDBJ databases">
        <authorList>
            <person name="Jaros S."/>
            <person name="Januszkiewicz K."/>
            <person name="Wedrychowicz H."/>
        </authorList>
    </citation>
    <scope>NUCLEOTIDE SEQUENCE [LARGE SCALE GENOMIC DNA]</scope>
    <source>
        <strain evidence="14 15">DSM 24574</strain>
    </source>
</reference>
<keyword evidence="5 12" id="KW-0436">Ligase</keyword>
<evidence type="ECO:0000256" key="4">
    <source>
        <dbReference type="ARBA" id="ARBA00022490"/>
    </source>
</evidence>
<evidence type="ECO:0000256" key="10">
    <source>
        <dbReference type="ARBA" id="ARBA00022917"/>
    </source>
</evidence>
<dbReference type="GO" id="GO:0005524">
    <property type="term" value="F:ATP binding"/>
    <property type="evidence" value="ECO:0007669"/>
    <property type="project" value="UniProtKB-UniRule"/>
</dbReference>
<evidence type="ECO:0000256" key="6">
    <source>
        <dbReference type="ARBA" id="ARBA00022723"/>
    </source>
</evidence>
<name>A0A1M5LQ48_9BACT</name>
<dbReference type="EMBL" id="FQWQ01000001">
    <property type="protein sequence ID" value="SHG67030.1"/>
    <property type="molecule type" value="Genomic_DNA"/>
</dbReference>
<dbReference type="SMART" id="SM00840">
    <property type="entry name" value="DALR_2"/>
    <property type="match status" value="1"/>
</dbReference>
<dbReference type="Pfam" id="PF09190">
    <property type="entry name" value="DALR_2"/>
    <property type="match status" value="1"/>
</dbReference>
<dbReference type="InterPro" id="IPR014729">
    <property type="entry name" value="Rossmann-like_a/b/a_fold"/>
</dbReference>
<dbReference type="InterPro" id="IPR015803">
    <property type="entry name" value="Cys-tRNA-ligase"/>
</dbReference>
<dbReference type="PANTHER" id="PTHR10890:SF3">
    <property type="entry name" value="CYSTEINE--TRNA LIGASE, CYTOPLASMIC"/>
    <property type="match status" value="1"/>
</dbReference>
<dbReference type="GO" id="GO:0005829">
    <property type="term" value="C:cytosol"/>
    <property type="evidence" value="ECO:0007669"/>
    <property type="project" value="TreeGrafter"/>
</dbReference>
<keyword evidence="11 12" id="KW-0030">Aminoacyl-tRNA synthetase</keyword>
<dbReference type="EC" id="6.1.1.16" evidence="12"/>
<comment type="subunit">
    <text evidence="3 12">Monomer.</text>
</comment>
<keyword evidence="7 12" id="KW-0547">Nucleotide-binding</keyword>
<evidence type="ECO:0000256" key="12">
    <source>
        <dbReference type="HAMAP-Rule" id="MF_00041"/>
    </source>
</evidence>
<feature type="short sequence motif" description="'KMSKS' region" evidence="12">
    <location>
        <begin position="287"/>
        <end position="291"/>
    </location>
</feature>
<organism evidence="14 15">
    <name type="scientific">Chryseolinea serpens</name>
    <dbReference type="NCBI Taxonomy" id="947013"/>
    <lineage>
        <taxon>Bacteria</taxon>
        <taxon>Pseudomonadati</taxon>
        <taxon>Bacteroidota</taxon>
        <taxon>Cytophagia</taxon>
        <taxon>Cytophagales</taxon>
        <taxon>Fulvivirgaceae</taxon>
        <taxon>Chryseolinea</taxon>
    </lineage>
</organism>
<evidence type="ECO:0000256" key="5">
    <source>
        <dbReference type="ARBA" id="ARBA00022598"/>
    </source>
</evidence>
<feature type="binding site" evidence="12">
    <location>
        <position position="290"/>
    </location>
    <ligand>
        <name>ATP</name>
        <dbReference type="ChEBI" id="CHEBI:30616"/>
    </ligand>
</feature>
<keyword evidence="15" id="KW-1185">Reference proteome</keyword>
<keyword evidence="4 12" id="KW-0963">Cytoplasm</keyword>
<evidence type="ECO:0000313" key="14">
    <source>
        <dbReference type="EMBL" id="SHG67030.1"/>
    </source>
</evidence>
<dbReference type="AlphaFoldDB" id="A0A1M5LQ48"/>
<dbReference type="OrthoDB" id="9815130at2"/>
<sequence>MMLFEKYPVHLTNSLTGRKERLETIVPGHLGIYVCGPTVYGDVHLGNVRTFMMFDLITRYLRFLQYRVRYVRNITDVGHLVNDADEGEDKIAKKARAEQLEPMEVVKHYTEGFHHVMRQFNILPPSIEPSATGHIVEQIEIVKKLLENGFAYEVNGSVYFDVTKYNKDHNYGILSGRVLEDLMESGRKLDAQDEKRNKVDFALWKRASAYHIMRWPSPWGEGFPGWHIECTVMSTKYLGETFDIHGGGIDLKFPHHECEIAQAVAATGKNPVNYWIHANMLTVNGQKMSKSLGNSFLPRELFEGSHALLERGYGPMTVRFFMLQSHYSSTLDFSNEALGAAEKGFKKLSNAMVILKKLQHPGTASPDKLLTETLTHYTEDLYASMSDDFNSARTLAVLFEMASRINDFKSGNVSLSSVDADTFEQFKLSYIGFMEDVLGLKEEEEHNHDLLNNVIGVLIDLRKKARQDRNFPLSDKIRDDLKKMGVQLMDGKEGEMSYTID</sequence>
<feature type="binding site" evidence="12">
    <location>
        <position position="35"/>
    </location>
    <ligand>
        <name>Zn(2+)</name>
        <dbReference type="ChEBI" id="CHEBI:29105"/>
    </ligand>
</feature>
<dbReference type="GO" id="GO:0008270">
    <property type="term" value="F:zinc ion binding"/>
    <property type="evidence" value="ECO:0007669"/>
    <property type="project" value="UniProtKB-UniRule"/>
</dbReference>
<keyword evidence="10 12" id="KW-0648">Protein biosynthesis</keyword>
<dbReference type="InterPro" id="IPR009080">
    <property type="entry name" value="tRNAsynth_Ia_anticodon-bd"/>
</dbReference>
<evidence type="ECO:0000256" key="2">
    <source>
        <dbReference type="ARBA" id="ARBA00005594"/>
    </source>
</evidence>
<dbReference type="Gene3D" id="1.20.120.1910">
    <property type="entry name" value="Cysteine-tRNA ligase, C-terminal anti-codon recognition domain"/>
    <property type="match status" value="1"/>
</dbReference>
<feature type="binding site" evidence="12">
    <location>
        <position position="255"/>
    </location>
    <ligand>
        <name>Zn(2+)</name>
        <dbReference type="ChEBI" id="CHEBI:29105"/>
    </ligand>
</feature>
<evidence type="ECO:0000256" key="9">
    <source>
        <dbReference type="ARBA" id="ARBA00022840"/>
    </source>
</evidence>
<dbReference type="CDD" id="cd00672">
    <property type="entry name" value="CysRS_core"/>
    <property type="match status" value="1"/>
</dbReference>
<comment type="cofactor">
    <cofactor evidence="12">
        <name>Zn(2+)</name>
        <dbReference type="ChEBI" id="CHEBI:29105"/>
    </cofactor>
    <text evidence="12">Binds 1 zinc ion per subunit.</text>
</comment>
<comment type="subcellular location">
    <subcellularLocation>
        <location evidence="1 12">Cytoplasm</location>
    </subcellularLocation>
</comment>
<evidence type="ECO:0000256" key="7">
    <source>
        <dbReference type="ARBA" id="ARBA00022741"/>
    </source>
</evidence>
<dbReference type="Gene3D" id="3.40.50.620">
    <property type="entry name" value="HUPs"/>
    <property type="match status" value="1"/>
</dbReference>
<protein>
    <recommendedName>
        <fullName evidence="12">Cysteine--tRNA ligase</fullName>
        <ecNumber evidence="12">6.1.1.16</ecNumber>
    </recommendedName>
    <alternativeName>
        <fullName evidence="12">Cysteinyl-tRNA synthetase</fullName>
        <shortName evidence="12">CysRS</shortName>
    </alternativeName>
</protein>
<dbReference type="InterPro" id="IPR015273">
    <property type="entry name" value="Cys-tRNA-synt_Ia_DALR"/>
</dbReference>
<dbReference type="InterPro" id="IPR032678">
    <property type="entry name" value="tRNA-synt_1_cat_dom"/>
</dbReference>
<dbReference type="HAMAP" id="MF_00041">
    <property type="entry name" value="Cys_tRNA_synth"/>
    <property type="match status" value="1"/>
</dbReference>
<keyword evidence="8 12" id="KW-0862">Zinc</keyword>
<comment type="catalytic activity">
    <reaction evidence="12">
        <text>tRNA(Cys) + L-cysteine + ATP = L-cysteinyl-tRNA(Cys) + AMP + diphosphate</text>
        <dbReference type="Rhea" id="RHEA:17773"/>
        <dbReference type="Rhea" id="RHEA-COMP:9661"/>
        <dbReference type="Rhea" id="RHEA-COMP:9679"/>
        <dbReference type="ChEBI" id="CHEBI:30616"/>
        <dbReference type="ChEBI" id="CHEBI:33019"/>
        <dbReference type="ChEBI" id="CHEBI:35235"/>
        <dbReference type="ChEBI" id="CHEBI:78442"/>
        <dbReference type="ChEBI" id="CHEBI:78517"/>
        <dbReference type="ChEBI" id="CHEBI:456215"/>
        <dbReference type="EC" id="6.1.1.16"/>
    </reaction>
</comment>
<gene>
    <name evidence="12" type="primary">cysS</name>
    <name evidence="14" type="ORF">SAMN04488109_1331</name>
</gene>
<dbReference type="NCBIfam" id="TIGR00435">
    <property type="entry name" value="cysS"/>
    <property type="match status" value="1"/>
</dbReference>
<keyword evidence="6 12" id="KW-0479">Metal-binding</keyword>
<evidence type="ECO:0000259" key="13">
    <source>
        <dbReference type="SMART" id="SM00840"/>
    </source>
</evidence>
<dbReference type="InterPro" id="IPR024909">
    <property type="entry name" value="Cys-tRNA/MSH_ligase"/>
</dbReference>
<dbReference type="STRING" id="947013.SAMN04488109_1331"/>
<comment type="similarity">
    <text evidence="2 12">Belongs to the class-I aminoacyl-tRNA synthetase family.</text>
</comment>
<dbReference type="GO" id="GO:0004817">
    <property type="term" value="F:cysteine-tRNA ligase activity"/>
    <property type="evidence" value="ECO:0007669"/>
    <property type="project" value="UniProtKB-UniRule"/>
</dbReference>
<dbReference type="PRINTS" id="PR00983">
    <property type="entry name" value="TRNASYNTHCYS"/>
</dbReference>
<feature type="binding site" evidence="12">
    <location>
        <position position="259"/>
    </location>
    <ligand>
        <name>Zn(2+)</name>
        <dbReference type="ChEBI" id="CHEBI:29105"/>
    </ligand>
</feature>
<keyword evidence="9 12" id="KW-0067">ATP-binding</keyword>
<evidence type="ECO:0000256" key="8">
    <source>
        <dbReference type="ARBA" id="ARBA00022833"/>
    </source>
</evidence>
<dbReference type="SUPFAM" id="SSF47323">
    <property type="entry name" value="Anticodon-binding domain of a subclass of class I aminoacyl-tRNA synthetases"/>
    <property type="match status" value="1"/>
</dbReference>
<dbReference type="PANTHER" id="PTHR10890">
    <property type="entry name" value="CYSTEINYL-TRNA SYNTHETASE"/>
    <property type="match status" value="1"/>
</dbReference>
<accession>A0A1M5LQ48</accession>
<dbReference type="GO" id="GO:0006423">
    <property type="term" value="P:cysteinyl-tRNA aminoacylation"/>
    <property type="evidence" value="ECO:0007669"/>
    <property type="project" value="UniProtKB-UniRule"/>
</dbReference>
<dbReference type="Proteomes" id="UP000184212">
    <property type="component" value="Unassembled WGS sequence"/>
</dbReference>
<evidence type="ECO:0000256" key="3">
    <source>
        <dbReference type="ARBA" id="ARBA00011245"/>
    </source>
</evidence>
<feature type="binding site" evidence="12">
    <location>
        <position position="230"/>
    </location>
    <ligand>
        <name>Zn(2+)</name>
        <dbReference type="ChEBI" id="CHEBI:29105"/>
    </ligand>
</feature>
<proteinExistence type="inferred from homology"/>
<evidence type="ECO:0000256" key="11">
    <source>
        <dbReference type="ARBA" id="ARBA00023146"/>
    </source>
</evidence>
<dbReference type="SUPFAM" id="SSF52374">
    <property type="entry name" value="Nucleotidylyl transferase"/>
    <property type="match status" value="1"/>
</dbReference>
<feature type="short sequence motif" description="'HIGH' region" evidence="12">
    <location>
        <begin position="37"/>
        <end position="47"/>
    </location>
</feature>
<evidence type="ECO:0000256" key="1">
    <source>
        <dbReference type="ARBA" id="ARBA00004496"/>
    </source>
</evidence>
<dbReference type="Pfam" id="PF01406">
    <property type="entry name" value="tRNA-synt_1e"/>
    <property type="match status" value="1"/>
</dbReference>
<dbReference type="RefSeq" id="WP_073132121.1">
    <property type="nucleotide sequence ID" value="NZ_FQWQ01000001.1"/>
</dbReference>